<evidence type="ECO:0000313" key="3">
    <source>
        <dbReference type="WBParaSite" id="TCLT_0000735701-mRNA-1"/>
    </source>
</evidence>
<proteinExistence type="predicted"/>
<dbReference type="EMBL" id="UYYF01004498">
    <property type="protein sequence ID" value="VDN04792.1"/>
    <property type="molecule type" value="Genomic_DNA"/>
</dbReference>
<sequence>MRTSVFTDDYDMDDLEIEVSSDSEDSGYYSSDESDSSMDRLLLNILDEEDGTDYGYWIPFDIGAGNNDSESNMPGQLQPSNEMRSMCGICIAPSDVQRCIFDCLNNDECLCHPEWETTFTDAGIDSFHPLQHQRAAHNPSRRRALFRRYPHFHSPDDRLHRVQSGRICRRR</sequence>
<reference evidence="3" key="1">
    <citation type="submission" date="2017-02" db="UniProtKB">
        <authorList>
            <consortium name="WormBaseParasite"/>
        </authorList>
    </citation>
    <scope>IDENTIFICATION</scope>
</reference>
<name>A0A0N5D366_THECL</name>
<dbReference type="WBParaSite" id="TCLT_0000735701-mRNA-1">
    <property type="protein sequence ID" value="TCLT_0000735701-mRNA-1"/>
    <property type="gene ID" value="TCLT_0000735701"/>
</dbReference>
<reference evidence="1 2" key="2">
    <citation type="submission" date="2018-11" db="EMBL/GenBank/DDBJ databases">
        <authorList>
            <consortium name="Pathogen Informatics"/>
        </authorList>
    </citation>
    <scope>NUCLEOTIDE SEQUENCE [LARGE SCALE GENOMIC DNA]</scope>
</reference>
<evidence type="ECO:0000313" key="2">
    <source>
        <dbReference type="Proteomes" id="UP000276776"/>
    </source>
</evidence>
<keyword evidence="2" id="KW-1185">Reference proteome</keyword>
<evidence type="ECO:0000313" key="1">
    <source>
        <dbReference type="EMBL" id="VDN04792.1"/>
    </source>
</evidence>
<dbReference type="Proteomes" id="UP000276776">
    <property type="component" value="Unassembled WGS sequence"/>
</dbReference>
<gene>
    <name evidence="1" type="ORF">TCLT_LOCUS7346</name>
</gene>
<accession>A0A0N5D366</accession>
<dbReference type="AlphaFoldDB" id="A0A0N5D366"/>
<organism evidence="3">
    <name type="scientific">Thelazia callipaeda</name>
    <name type="common">Oriental eyeworm</name>
    <name type="synonym">Parasitic nematode</name>
    <dbReference type="NCBI Taxonomy" id="103827"/>
    <lineage>
        <taxon>Eukaryota</taxon>
        <taxon>Metazoa</taxon>
        <taxon>Ecdysozoa</taxon>
        <taxon>Nematoda</taxon>
        <taxon>Chromadorea</taxon>
        <taxon>Rhabditida</taxon>
        <taxon>Spirurina</taxon>
        <taxon>Spiruromorpha</taxon>
        <taxon>Thelazioidea</taxon>
        <taxon>Thelaziidae</taxon>
        <taxon>Thelazia</taxon>
    </lineage>
</organism>
<protein>
    <submittedName>
        <fullName evidence="3">ORF3</fullName>
    </submittedName>
</protein>